<dbReference type="Gene3D" id="3.10.180.10">
    <property type="entry name" value="2,3-Dihydroxybiphenyl 1,2-Dioxygenase, domain 1"/>
    <property type="match status" value="1"/>
</dbReference>
<dbReference type="CDD" id="cd07247">
    <property type="entry name" value="SgaA_N_like"/>
    <property type="match status" value="1"/>
</dbReference>
<dbReference type="PROSITE" id="PS51819">
    <property type="entry name" value="VOC"/>
    <property type="match status" value="1"/>
</dbReference>
<dbReference type="Proteomes" id="UP000253083">
    <property type="component" value="Unassembled WGS sequence"/>
</dbReference>
<comment type="caution">
    <text evidence="2">The sequence shown here is derived from an EMBL/GenBank/DDBJ whole genome shotgun (WGS) entry which is preliminary data.</text>
</comment>
<dbReference type="InterPro" id="IPR052164">
    <property type="entry name" value="Anthracycline_SecMetBiosynth"/>
</dbReference>
<dbReference type="OrthoDB" id="9793039at2"/>
<proteinExistence type="predicted"/>
<dbReference type="InterPro" id="IPR029068">
    <property type="entry name" value="Glyas_Bleomycin-R_OHBP_Dase"/>
</dbReference>
<sequence>MTDKPIGAIEWRDLTVDDADSVKDFYAQVVGWNTGSVSMGDYDDYTMSLPGSGETIAGVCHARGSNAGLPPQWMMYVRVADADASANRVLELGGEIIQGPRTMAGDIYYMIKDPAGAVLSIFSSTG</sequence>
<keyword evidence="3" id="KW-1185">Reference proteome</keyword>
<dbReference type="PANTHER" id="PTHR33993:SF14">
    <property type="entry name" value="GB|AAF24581.1"/>
    <property type="match status" value="1"/>
</dbReference>
<evidence type="ECO:0000313" key="3">
    <source>
        <dbReference type="Proteomes" id="UP000253083"/>
    </source>
</evidence>
<accession>A0A395JT30</accession>
<dbReference type="EMBL" id="QNRT01000001">
    <property type="protein sequence ID" value="RBP53636.1"/>
    <property type="molecule type" value="Genomic_DNA"/>
</dbReference>
<dbReference type="InParanoid" id="A0A395JT30"/>
<evidence type="ECO:0000259" key="1">
    <source>
        <dbReference type="PROSITE" id="PS51819"/>
    </source>
</evidence>
<gene>
    <name evidence="2" type="ORF">DFR28_1011023</name>
</gene>
<dbReference type="RefSeq" id="WP_113953188.1">
    <property type="nucleotide sequence ID" value="NZ_QNRT01000001.1"/>
</dbReference>
<dbReference type="AlphaFoldDB" id="A0A395JT30"/>
<reference evidence="2 3" key="1">
    <citation type="submission" date="2018-06" db="EMBL/GenBank/DDBJ databases">
        <title>Genomic Encyclopedia of Type Strains, Phase IV (KMG-IV): sequencing the most valuable type-strain genomes for metagenomic binning, comparative biology and taxonomic classification.</title>
        <authorList>
            <person name="Goeker M."/>
        </authorList>
    </citation>
    <scope>NUCLEOTIDE SEQUENCE [LARGE SCALE GENOMIC DNA]</scope>
    <source>
        <strain evidence="2 3">DSM 24032</strain>
    </source>
</reference>
<organism evidence="2 3">
    <name type="scientific">Arenicella xantha</name>
    <dbReference type="NCBI Taxonomy" id="644221"/>
    <lineage>
        <taxon>Bacteria</taxon>
        <taxon>Pseudomonadati</taxon>
        <taxon>Pseudomonadota</taxon>
        <taxon>Gammaproteobacteria</taxon>
        <taxon>Arenicellales</taxon>
        <taxon>Arenicellaceae</taxon>
        <taxon>Arenicella</taxon>
    </lineage>
</organism>
<dbReference type="InterPro" id="IPR037523">
    <property type="entry name" value="VOC_core"/>
</dbReference>
<dbReference type="SUPFAM" id="SSF54593">
    <property type="entry name" value="Glyoxalase/Bleomycin resistance protein/Dihydroxybiphenyl dioxygenase"/>
    <property type="match status" value="1"/>
</dbReference>
<dbReference type="PANTHER" id="PTHR33993">
    <property type="entry name" value="GLYOXALASE-RELATED"/>
    <property type="match status" value="1"/>
</dbReference>
<name>A0A395JT30_9GAMM</name>
<evidence type="ECO:0000313" key="2">
    <source>
        <dbReference type="EMBL" id="RBP53636.1"/>
    </source>
</evidence>
<protein>
    <recommendedName>
        <fullName evidence="1">VOC domain-containing protein</fullName>
    </recommendedName>
</protein>
<dbReference type="Pfam" id="PF00903">
    <property type="entry name" value="Glyoxalase"/>
    <property type="match status" value="1"/>
</dbReference>
<feature type="domain" description="VOC" evidence="1">
    <location>
        <begin position="5"/>
        <end position="124"/>
    </location>
</feature>
<dbReference type="InterPro" id="IPR004360">
    <property type="entry name" value="Glyas_Fos-R_dOase_dom"/>
</dbReference>